<organism evidence="3 4">
    <name type="scientific">Kitasatospora kazusensis</name>
    <dbReference type="NCBI Taxonomy" id="407974"/>
    <lineage>
        <taxon>Bacteria</taxon>
        <taxon>Bacillati</taxon>
        <taxon>Actinomycetota</taxon>
        <taxon>Actinomycetes</taxon>
        <taxon>Kitasatosporales</taxon>
        <taxon>Streptomycetaceae</taxon>
        <taxon>Kitasatospora</taxon>
    </lineage>
</organism>
<dbReference type="RefSeq" id="WP_344463473.1">
    <property type="nucleotide sequence ID" value="NZ_BAAANT010000009.1"/>
</dbReference>
<dbReference type="InterPro" id="IPR029058">
    <property type="entry name" value="AB_hydrolase_fold"/>
</dbReference>
<dbReference type="Pfam" id="PF00975">
    <property type="entry name" value="Thioesterase"/>
    <property type="match status" value="1"/>
</dbReference>
<comment type="similarity">
    <text evidence="1">Belongs to the thioesterase family.</text>
</comment>
<keyword evidence="3" id="KW-0378">Hydrolase</keyword>
<proteinExistence type="inferred from homology"/>
<dbReference type="Proteomes" id="UP001422759">
    <property type="component" value="Unassembled WGS sequence"/>
</dbReference>
<dbReference type="InterPro" id="IPR012223">
    <property type="entry name" value="TEII"/>
</dbReference>
<dbReference type="GO" id="GO:0016787">
    <property type="term" value="F:hydrolase activity"/>
    <property type="evidence" value="ECO:0007669"/>
    <property type="project" value="UniProtKB-KW"/>
</dbReference>
<evidence type="ECO:0000313" key="4">
    <source>
        <dbReference type="Proteomes" id="UP001422759"/>
    </source>
</evidence>
<evidence type="ECO:0000259" key="2">
    <source>
        <dbReference type="Pfam" id="PF00975"/>
    </source>
</evidence>
<dbReference type="PANTHER" id="PTHR11487">
    <property type="entry name" value="THIOESTERASE"/>
    <property type="match status" value="1"/>
</dbReference>
<accession>A0ABN2ZBM5</accession>
<comment type="caution">
    <text evidence="3">The sequence shown here is derived from an EMBL/GenBank/DDBJ whole genome shotgun (WGS) entry which is preliminary data.</text>
</comment>
<reference evidence="3 4" key="1">
    <citation type="journal article" date="2019" name="Int. J. Syst. Evol. Microbiol.">
        <title>The Global Catalogue of Microorganisms (GCM) 10K type strain sequencing project: providing services to taxonomists for standard genome sequencing and annotation.</title>
        <authorList>
            <consortium name="The Broad Institute Genomics Platform"/>
            <consortium name="The Broad Institute Genome Sequencing Center for Infectious Disease"/>
            <person name="Wu L."/>
            <person name="Ma J."/>
        </authorList>
    </citation>
    <scope>NUCLEOTIDE SEQUENCE [LARGE SCALE GENOMIC DNA]</scope>
    <source>
        <strain evidence="3 4">JCM 14560</strain>
    </source>
</reference>
<keyword evidence="4" id="KW-1185">Reference proteome</keyword>
<sequence length="256" mass="28347">MTRYLTGAAGSAEKSLDGLRLFCFPYAGGAASTYARWQRLLGPKVHVMPVQLPGREGRMAEKRFTDLPTLVEDLDRELGPELEYPHVLFGHSMGALIAFALAQHRHARGARAPRALLLSAYRAPHLPPPEFAAPDADERELVDSLVRLGGIPQVLLDHPDWLHALLPIARDDLLVCSGPGPTGSVPLPVPLYAFAGTDDALVTPEEVRQWERYASDSFELRTVPGGHFFIRESEPEFTAELRLIFERLNESRLISL</sequence>
<evidence type="ECO:0000313" key="3">
    <source>
        <dbReference type="EMBL" id="GAA2139688.1"/>
    </source>
</evidence>
<evidence type="ECO:0000256" key="1">
    <source>
        <dbReference type="ARBA" id="ARBA00007169"/>
    </source>
</evidence>
<protein>
    <submittedName>
        <fullName evidence="3">Alpha/beta fold hydrolase</fullName>
    </submittedName>
</protein>
<gene>
    <name evidence="3" type="ORF">GCM10009760_22260</name>
</gene>
<name>A0ABN2ZBM5_9ACTN</name>
<dbReference type="EMBL" id="BAAANT010000009">
    <property type="protein sequence ID" value="GAA2139688.1"/>
    <property type="molecule type" value="Genomic_DNA"/>
</dbReference>
<dbReference type="SUPFAM" id="SSF53474">
    <property type="entry name" value="alpha/beta-Hydrolases"/>
    <property type="match status" value="1"/>
</dbReference>
<feature type="domain" description="Thioesterase" evidence="2">
    <location>
        <begin position="20"/>
        <end position="236"/>
    </location>
</feature>
<dbReference type="PANTHER" id="PTHR11487:SF0">
    <property type="entry name" value="S-ACYL FATTY ACID SYNTHASE THIOESTERASE, MEDIUM CHAIN"/>
    <property type="match status" value="1"/>
</dbReference>
<dbReference type="InterPro" id="IPR001031">
    <property type="entry name" value="Thioesterase"/>
</dbReference>
<dbReference type="Gene3D" id="3.40.50.1820">
    <property type="entry name" value="alpha/beta hydrolase"/>
    <property type="match status" value="1"/>
</dbReference>